<evidence type="ECO:0000256" key="5">
    <source>
        <dbReference type="ARBA" id="ARBA00023098"/>
    </source>
</evidence>
<feature type="domain" description="Carrier" evidence="7">
    <location>
        <begin position="23"/>
        <end position="97"/>
    </location>
</feature>
<dbReference type="GO" id="GO:0000035">
    <property type="term" value="F:acyl binding"/>
    <property type="evidence" value="ECO:0007669"/>
    <property type="project" value="TreeGrafter"/>
</dbReference>
<dbReference type="SUPFAM" id="SSF47336">
    <property type="entry name" value="ACP-like"/>
    <property type="match status" value="1"/>
</dbReference>
<evidence type="ECO:0000256" key="2">
    <source>
        <dbReference type="ARBA" id="ARBA00022516"/>
    </source>
</evidence>
<evidence type="ECO:0000256" key="1">
    <source>
        <dbReference type="ARBA" id="ARBA00022450"/>
    </source>
</evidence>
<name>A0A3B0WP96_9ZZZZ</name>
<dbReference type="Gene3D" id="1.10.1200.10">
    <property type="entry name" value="ACP-like"/>
    <property type="match status" value="1"/>
</dbReference>
<reference evidence="8" key="1">
    <citation type="submission" date="2018-06" db="EMBL/GenBank/DDBJ databases">
        <authorList>
            <person name="Zhirakovskaya E."/>
        </authorList>
    </citation>
    <scope>NUCLEOTIDE SEQUENCE</scope>
</reference>
<dbReference type="GO" id="GO:0005829">
    <property type="term" value="C:cytosol"/>
    <property type="evidence" value="ECO:0007669"/>
    <property type="project" value="TreeGrafter"/>
</dbReference>
<keyword evidence="2" id="KW-0444">Lipid biosynthesis</keyword>
<protein>
    <recommendedName>
        <fullName evidence="7">Carrier domain-containing protein</fullName>
    </recommendedName>
</protein>
<keyword evidence="3" id="KW-0597">Phosphoprotein</keyword>
<keyword evidence="1" id="KW-0596">Phosphopantetheine</keyword>
<dbReference type="PROSITE" id="PS50075">
    <property type="entry name" value="CARRIER"/>
    <property type="match status" value="1"/>
</dbReference>
<dbReference type="HAMAP" id="MF_01217">
    <property type="entry name" value="Acyl_carrier"/>
    <property type="match status" value="1"/>
</dbReference>
<proteinExistence type="inferred from homology"/>
<organism evidence="8">
    <name type="scientific">hydrothermal vent metagenome</name>
    <dbReference type="NCBI Taxonomy" id="652676"/>
    <lineage>
        <taxon>unclassified sequences</taxon>
        <taxon>metagenomes</taxon>
        <taxon>ecological metagenomes</taxon>
    </lineage>
</organism>
<dbReference type="PANTHER" id="PTHR20863:SF76">
    <property type="entry name" value="CARRIER DOMAIN-CONTAINING PROTEIN"/>
    <property type="match status" value="1"/>
</dbReference>
<dbReference type="AlphaFoldDB" id="A0A3B0WP96"/>
<dbReference type="EMBL" id="UOFD01000047">
    <property type="protein sequence ID" value="VAW52507.1"/>
    <property type="molecule type" value="Genomic_DNA"/>
</dbReference>
<dbReference type="InterPro" id="IPR003231">
    <property type="entry name" value="ACP"/>
</dbReference>
<dbReference type="InterPro" id="IPR009081">
    <property type="entry name" value="PP-bd_ACP"/>
</dbReference>
<keyword evidence="6" id="KW-0275">Fatty acid biosynthesis</keyword>
<sequence>MPFDETAINQKVTEIEKMTGDENDFFVKVANIIVEKAGCDFDEVTLTSKLESLGVDSLKALTVLFELEELFDIEIPNEIIPTIVTVQDIVDKIENLKVEDLGNKAT</sequence>
<evidence type="ECO:0000313" key="8">
    <source>
        <dbReference type="EMBL" id="VAW52507.1"/>
    </source>
</evidence>
<dbReference type="GO" id="GO:0016020">
    <property type="term" value="C:membrane"/>
    <property type="evidence" value="ECO:0007669"/>
    <property type="project" value="GOC"/>
</dbReference>
<dbReference type="Pfam" id="PF00550">
    <property type="entry name" value="PP-binding"/>
    <property type="match status" value="1"/>
</dbReference>
<dbReference type="InterPro" id="IPR036736">
    <property type="entry name" value="ACP-like_sf"/>
</dbReference>
<evidence type="ECO:0000256" key="6">
    <source>
        <dbReference type="ARBA" id="ARBA00023160"/>
    </source>
</evidence>
<dbReference type="InterPro" id="IPR006162">
    <property type="entry name" value="Ppantetheine_attach_site"/>
</dbReference>
<gene>
    <name evidence="8" type="ORF">MNBD_GAMMA06-1241</name>
</gene>
<evidence type="ECO:0000256" key="3">
    <source>
        <dbReference type="ARBA" id="ARBA00022553"/>
    </source>
</evidence>
<dbReference type="GO" id="GO:0000036">
    <property type="term" value="F:acyl carrier activity"/>
    <property type="evidence" value="ECO:0007669"/>
    <property type="project" value="TreeGrafter"/>
</dbReference>
<dbReference type="PROSITE" id="PS00012">
    <property type="entry name" value="PHOSPHOPANTETHEINE"/>
    <property type="match status" value="1"/>
</dbReference>
<keyword evidence="4" id="KW-0276">Fatty acid metabolism</keyword>
<accession>A0A3B0WP96</accession>
<keyword evidence="5" id="KW-0443">Lipid metabolism</keyword>
<evidence type="ECO:0000256" key="4">
    <source>
        <dbReference type="ARBA" id="ARBA00022832"/>
    </source>
</evidence>
<dbReference type="PANTHER" id="PTHR20863">
    <property type="entry name" value="ACYL CARRIER PROTEIN"/>
    <property type="match status" value="1"/>
</dbReference>
<evidence type="ECO:0000259" key="7">
    <source>
        <dbReference type="PROSITE" id="PS50075"/>
    </source>
</evidence>
<dbReference type="GO" id="GO:0009245">
    <property type="term" value="P:lipid A biosynthetic process"/>
    <property type="evidence" value="ECO:0007669"/>
    <property type="project" value="TreeGrafter"/>
</dbReference>